<evidence type="ECO:0000256" key="1">
    <source>
        <dbReference type="SAM" id="Phobius"/>
    </source>
</evidence>
<keyword evidence="1" id="KW-1133">Transmembrane helix</keyword>
<feature type="transmembrane region" description="Helical" evidence="1">
    <location>
        <begin position="84"/>
        <end position="105"/>
    </location>
</feature>
<accession>A0A6U2QZR9</accession>
<gene>
    <name evidence="2" type="ORF">LDAN0321_LOCUS15772</name>
    <name evidence="3" type="ORF">LDAN0321_LOCUS15773</name>
</gene>
<name>A0A6U2QZR9_9STRA</name>
<evidence type="ECO:0000313" key="2">
    <source>
        <dbReference type="EMBL" id="CAD9598237.1"/>
    </source>
</evidence>
<protein>
    <recommendedName>
        <fullName evidence="4">Transmembrane protein</fullName>
    </recommendedName>
</protein>
<evidence type="ECO:0008006" key="4">
    <source>
        <dbReference type="Google" id="ProtNLM"/>
    </source>
</evidence>
<reference evidence="3" key="1">
    <citation type="submission" date="2021-01" db="EMBL/GenBank/DDBJ databases">
        <authorList>
            <person name="Corre E."/>
            <person name="Pelletier E."/>
            <person name="Niang G."/>
            <person name="Scheremetjew M."/>
            <person name="Finn R."/>
            <person name="Kale V."/>
            <person name="Holt S."/>
            <person name="Cochrane G."/>
            <person name="Meng A."/>
            <person name="Brown T."/>
            <person name="Cohen L."/>
        </authorList>
    </citation>
    <scope>NUCLEOTIDE SEQUENCE</scope>
    <source>
        <strain evidence="3">B650</strain>
    </source>
</reference>
<feature type="transmembrane region" description="Helical" evidence="1">
    <location>
        <begin position="58"/>
        <end position="78"/>
    </location>
</feature>
<keyword evidence="1" id="KW-0472">Membrane</keyword>
<dbReference type="EMBL" id="HBGY01025537">
    <property type="protein sequence ID" value="CAD9598237.1"/>
    <property type="molecule type" value="Transcribed_RNA"/>
</dbReference>
<organism evidence="3">
    <name type="scientific">Leptocylindrus danicus</name>
    <dbReference type="NCBI Taxonomy" id="163516"/>
    <lineage>
        <taxon>Eukaryota</taxon>
        <taxon>Sar</taxon>
        <taxon>Stramenopiles</taxon>
        <taxon>Ochrophyta</taxon>
        <taxon>Bacillariophyta</taxon>
        <taxon>Coscinodiscophyceae</taxon>
        <taxon>Chaetocerotophycidae</taxon>
        <taxon>Leptocylindrales</taxon>
        <taxon>Leptocylindraceae</taxon>
        <taxon>Leptocylindrus</taxon>
    </lineage>
</organism>
<feature type="transmembrane region" description="Helical" evidence="1">
    <location>
        <begin position="125"/>
        <end position="145"/>
    </location>
</feature>
<evidence type="ECO:0000313" key="3">
    <source>
        <dbReference type="EMBL" id="CAD9598240.1"/>
    </source>
</evidence>
<sequence>MLTLQGCTSFLASTCCAGSPRKLIAGLWYTILANAIILTIICIYIMNVRSSAEAFDCIWAVATLFVLVVGGTMVMRSYHSSMAIGFFLGAVVGSSCLFFLLFMLFQGYALDQQMEVQSNHEEHIMSTFCIIQSVLLATFASILGAHRSDVVDQSISLSRTKSNAAARVSDGVMT</sequence>
<proteinExistence type="predicted"/>
<keyword evidence="1" id="KW-0812">Transmembrane</keyword>
<dbReference type="AlphaFoldDB" id="A0A6U2QZR9"/>
<dbReference type="EMBL" id="HBGY01025538">
    <property type="protein sequence ID" value="CAD9598240.1"/>
    <property type="molecule type" value="Transcribed_RNA"/>
</dbReference>
<feature type="transmembrane region" description="Helical" evidence="1">
    <location>
        <begin position="27"/>
        <end position="46"/>
    </location>
</feature>